<reference evidence="1" key="1">
    <citation type="submission" date="2021-06" db="EMBL/GenBank/DDBJ databases">
        <authorList>
            <person name="Kallberg Y."/>
            <person name="Tangrot J."/>
            <person name="Rosling A."/>
        </authorList>
    </citation>
    <scope>NUCLEOTIDE SEQUENCE</scope>
    <source>
        <strain evidence="1">87-6 pot B 2015</strain>
    </source>
</reference>
<evidence type="ECO:0000313" key="2">
    <source>
        <dbReference type="Proteomes" id="UP000789375"/>
    </source>
</evidence>
<gene>
    <name evidence="1" type="ORF">FMOSSE_LOCUS12202</name>
</gene>
<organism evidence="1 2">
    <name type="scientific">Funneliformis mosseae</name>
    <name type="common">Endomycorrhizal fungus</name>
    <name type="synonym">Glomus mosseae</name>
    <dbReference type="NCBI Taxonomy" id="27381"/>
    <lineage>
        <taxon>Eukaryota</taxon>
        <taxon>Fungi</taxon>
        <taxon>Fungi incertae sedis</taxon>
        <taxon>Mucoromycota</taxon>
        <taxon>Glomeromycotina</taxon>
        <taxon>Glomeromycetes</taxon>
        <taxon>Glomerales</taxon>
        <taxon>Glomeraceae</taxon>
        <taxon>Funneliformis</taxon>
    </lineage>
</organism>
<comment type="caution">
    <text evidence="1">The sequence shown here is derived from an EMBL/GenBank/DDBJ whole genome shotgun (WGS) entry which is preliminary data.</text>
</comment>
<protein>
    <submittedName>
        <fullName evidence="1">5766_t:CDS:1</fullName>
    </submittedName>
</protein>
<keyword evidence="2" id="KW-1185">Reference proteome</keyword>
<accession>A0A9N9H979</accession>
<dbReference type="AlphaFoldDB" id="A0A9N9H979"/>
<proteinExistence type="predicted"/>
<dbReference type="Proteomes" id="UP000789375">
    <property type="component" value="Unassembled WGS sequence"/>
</dbReference>
<name>A0A9N9H979_FUNMO</name>
<dbReference type="EMBL" id="CAJVPP010005544">
    <property type="protein sequence ID" value="CAG8666631.1"/>
    <property type="molecule type" value="Genomic_DNA"/>
</dbReference>
<sequence length="86" mass="9442">MLNAFMGSVYEEAVIKGRQALLKCKANQIADYEGKSAEIILANDEGQVDVGKSDDTSRKGQVDIGKLTQEVEKLKVNLSSNERILK</sequence>
<evidence type="ECO:0000313" key="1">
    <source>
        <dbReference type="EMBL" id="CAG8666631.1"/>
    </source>
</evidence>